<gene>
    <name evidence="2" type="ORF">STCU_10544</name>
</gene>
<dbReference type="Proteomes" id="UP000015354">
    <property type="component" value="Unassembled WGS sequence"/>
</dbReference>
<evidence type="ECO:0000313" key="2">
    <source>
        <dbReference type="EMBL" id="EPY17537.1"/>
    </source>
</evidence>
<proteinExistence type="predicted"/>
<keyword evidence="3" id="KW-1185">Reference proteome</keyword>
<organism evidence="2 3">
    <name type="scientific">Strigomonas culicis</name>
    <dbReference type="NCBI Taxonomy" id="28005"/>
    <lineage>
        <taxon>Eukaryota</taxon>
        <taxon>Discoba</taxon>
        <taxon>Euglenozoa</taxon>
        <taxon>Kinetoplastea</taxon>
        <taxon>Metakinetoplastina</taxon>
        <taxon>Trypanosomatida</taxon>
        <taxon>Trypanosomatidae</taxon>
        <taxon>Strigomonadinae</taxon>
        <taxon>Strigomonas</taxon>
    </lineage>
</organism>
<evidence type="ECO:0000313" key="3">
    <source>
        <dbReference type="Proteomes" id="UP000015354"/>
    </source>
</evidence>
<dbReference type="AlphaFoldDB" id="S9THM2"/>
<feature type="region of interest" description="Disordered" evidence="1">
    <location>
        <begin position="345"/>
        <end position="396"/>
    </location>
</feature>
<feature type="region of interest" description="Disordered" evidence="1">
    <location>
        <begin position="1"/>
        <end position="21"/>
    </location>
</feature>
<comment type="caution">
    <text evidence="2">The sequence shown here is derived from an EMBL/GenBank/DDBJ whole genome shotgun (WGS) entry which is preliminary data.</text>
</comment>
<dbReference type="EMBL" id="ATMH01010435">
    <property type="protein sequence ID" value="EPY17537.1"/>
    <property type="molecule type" value="Genomic_DNA"/>
</dbReference>
<accession>S9THM2</accession>
<sequence length="410" mass="45664">MHDGAHKEGLAAAVEAGEGDDVRVREVHPSEDVAHPPLLLRPRDVETVVRVVHRRRPRLHDGLHGQRELVAALLLPVRAQIRREDVADDEHAGHAADGALVLGDEVTQVAVLHPLALEEAQDVAIVTFVLRLLDHLYADLFADEAQRVEVALLQQVQVLLAPPVEIERERHCLAVAPVRHDVTQPLHDLRKEDIVVKHLGLLAAVEDVVRAHRQLHLAIVHQHAVRRIAIHADDDALRREALLYTGAVEHTHPRADRQRNRRSHQVDYLLLLSVGCVGAAALLRRQRDDLRAAVAVQRRQLKPHAIVALRAVLLRAVGRVLAENGADRDRHIVHDAPHAVLLHRHEQSAEVTPPLGRRRGCGRGGRGSAGGERRRRIQPGHTAGEEPEAQRSAEHGRPPLFSFSYFSFFF</sequence>
<name>S9THM2_9TRYP</name>
<protein>
    <submittedName>
        <fullName evidence="2">Uncharacterized protein</fullName>
    </submittedName>
</protein>
<reference evidence="2 3" key="1">
    <citation type="journal article" date="2013" name="PLoS ONE">
        <title>Predicting the Proteins of Angomonas deanei, Strigomonas culicis and Their Respective Endosymbionts Reveals New Aspects of the Trypanosomatidae Family.</title>
        <authorList>
            <person name="Motta M.C."/>
            <person name="Martins A.C."/>
            <person name="de Souza S.S."/>
            <person name="Catta-Preta C.M."/>
            <person name="Silva R."/>
            <person name="Klein C.C."/>
            <person name="de Almeida L.G."/>
            <person name="de Lima Cunha O."/>
            <person name="Ciapina L.P."/>
            <person name="Brocchi M."/>
            <person name="Colabardini A.C."/>
            <person name="de Araujo Lima B."/>
            <person name="Machado C.R."/>
            <person name="de Almeida Soares C.M."/>
            <person name="Probst C.M."/>
            <person name="de Menezes C.B."/>
            <person name="Thompson C.E."/>
            <person name="Bartholomeu D.C."/>
            <person name="Gradia D.F."/>
            <person name="Pavoni D.P."/>
            <person name="Grisard E.C."/>
            <person name="Fantinatti-Garboggini F."/>
            <person name="Marchini F.K."/>
            <person name="Rodrigues-Luiz G.F."/>
            <person name="Wagner G."/>
            <person name="Goldman G.H."/>
            <person name="Fietto J.L."/>
            <person name="Elias M.C."/>
            <person name="Goldman M.H."/>
            <person name="Sagot M.F."/>
            <person name="Pereira M."/>
            <person name="Stoco P.H."/>
            <person name="de Mendonca-Neto R.P."/>
            <person name="Teixeira S.M."/>
            <person name="Maciel T.E."/>
            <person name="de Oliveira Mendes T.A."/>
            <person name="Urmenyi T.P."/>
            <person name="de Souza W."/>
            <person name="Schenkman S."/>
            <person name="de Vasconcelos A.T."/>
        </authorList>
    </citation>
    <scope>NUCLEOTIDE SEQUENCE [LARGE SCALE GENOMIC DNA]</scope>
</reference>
<evidence type="ECO:0000256" key="1">
    <source>
        <dbReference type="SAM" id="MobiDB-lite"/>
    </source>
</evidence>